<accession>A0A645G4T5</accession>
<sequence length="82" mass="8736">MAMEFGRYGITANTVCPGYVPTSINKKPLEIPKVRDQILSKTALRRLGTIEEVAAVVLFLASDASSIITGAYIAADMGTTCN</sequence>
<dbReference type="GO" id="GO:0016491">
    <property type="term" value="F:oxidoreductase activity"/>
    <property type="evidence" value="ECO:0007669"/>
    <property type="project" value="UniProtKB-KW"/>
</dbReference>
<reference evidence="3" key="1">
    <citation type="submission" date="2019-08" db="EMBL/GenBank/DDBJ databases">
        <authorList>
            <person name="Kucharzyk K."/>
            <person name="Murdoch R.W."/>
            <person name="Higgins S."/>
            <person name="Loffler F."/>
        </authorList>
    </citation>
    <scope>NUCLEOTIDE SEQUENCE</scope>
</reference>
<dbReference type="AlphaFoldDB" id="A0A645G4T5"/>
<protein>
    <submittedName>
        <fullName evidence="3">Dihydroanticapsin 7-dehydrogenase</fullName>
        <ecNumber evidence="3">1.1.1.385</ecNumber>
    </submittedName>
</protein>
<evidence type="ECO:0000313" key="3">
    <source>
        <dbReference type="EMBL" id="MPN20930.1"/>
    </source>
</evidence>
<gene>
    <name evidence="3" type="primary">bacC_25</name>
    <name evidence="3" type="ORF">SDC9_168309</name>
</gene>
<dbReference type="PRINTS" id="PR00081">
    <property type="entry name" value="GDHRDH"/>
</dbReference>
<dbReference type="Gene3D" id="3.40.50.720">
    <property type="entry name" value="NAD(P)-binding Rossmann-like Domain"/>
    <property type="match status" value="1"/>
</dbReference>
<dbReference type="EMBL" id="VSSQ01068791">
    <property type="protein sequence ID" value="MPN20930.1"/>
    <property type="molecule type" value="Genomic_DNA"/>
</dbReference>
<dbReference type="InterPro" id="IPR002347">
    <property type="entry name" value="SDR_fam"/>
</dbReference>
<proteinExistence type="inferred from homology"/>
<name>A0A645G4T5_9ZZZZ</name>
<dbReference type="SUPFAM" id="SSF51735">
    <property type="entry name" value="NAD(P)-binding Rossmann-fold domains"/>
    <property type="match status" value="1"/>
</dbReference>
<organism evidence="3">
    <name type="scientific">bioreactor metagenome</name>
    <dbReference type="NCBI Taxonomy" id="1076179"/>
    <lineage>
        <taxon>unclassified sequences</taxon>
        <taxon>metagenomes</taxon>
        <taxon>ecological metagenomes</taxon>
    </lineage>
</organism>
<comment type="caution">
    <text evidence="3">The sequence shown here is derived from an EMBL/GenBank/DDBJ whole genome shotgun (WGS) entry which is preliminary data.</text>
</comment>
<evidence type="ECO:0000256" key="1">
    <source>
        <dbReference type="ARBA" id="ARBA00006484"/>
    </source>
</evidence>
<comment type="similarity">
    <text evidence="1">Belongs to the short-chain dehydrogenases/reductases (SDR) family.</text>
</comment>
<keyword evidence="2 3" id="KW-0560">Oxidoreductase</keyword>
<dbReference type="InterPro" id="IPR036291">
    <property type="entry name" value="NAD(P)-bd_dom_sf"/>
</dbReference>
<evidence type="ECO:0000256" key="2">
    <source>
        <dbReference type="ARBA" id="ARBA00023002"/>
    </source>
</evidence>
<dbReference type="Pfam" id="PF13561">
    <property type="entry name" value="adh_short_C2"/>
    <property type="match status" value="1"/>
</dbReference>
<dbReference type="EC" id="1.1.1.385" evidence="3"/>
<dbReference type="PANTHER" id="PTHR24321:SF8">
    <property type="entry name" value="ESTRADIOL 17-BETA-DEHYDROGENASE 8-RELATED"/>
    <property type="match status" value="1"/>
</dbReference>
<dbReference type="PANTHER" id="PTHR24321">
    <property type="entry name" value="DEHYDROGENASES, SHORT CHAIN"/>
    <property type="match status" value="1"/>
</dbReference>